<keyword evidence="2" id="KW-0472">Membrane</keyword>
<organism evidence="3 4">
    <name type="scientific">Zalerion maritima</name>
    <dbReference type="NCBI Taxonomy" id="339359"/>
    <lineage>
        <taxon>Eukaryota</taxon>
        <taxon>Fungi</taxon>
        <taxon>Dikarya</taxon>
        <taxon>Ascomycota</taxon>
        <taxon>Pezizomycotina</taxon>
        <taxon>Sordariomycetes</taxon>
        <taxon>Lulworthiomycetidae</taxon>
        <taxon>Lulworthiales</taxon>
        <taxon>Lulworthiaceae</taxon>
        <taxon>Zalerion</taxon>
    </lineage>
</organism>
<dbReference type="Proteomes" id="UP001201980">
    <property type="component" value="Unassembled WGS sequence"/>
</dbReference>
<feature type="transmembrane region" description="Helical" evidence="2">
    <location>
        <begin position="25"/>
        <end position="46"/>
    </location>
</feature>
<feature type="region of interest" description="Disordered" evidence="1">
    <location>
        <begin position="98"/>
        <end position="137"/>
    </location>
</feature>
<gene>
    <name evidence="3" type="ORF">MKZ38_001556</name>
</gene>
<evidence type="ECO:0000313" key="3">
    <source>
        <dbReference type="EMBL" id="KAJ2901686.1"/>
    </source>
</evidence>
<sequence>MGPTSGIINLSSLNLKRLVLFDSRYFSIPHLVVLYSLSLLTATIIVSRLRSSTTSQASHPQSPSLLLRFKRRVQSIVAAMSTRTSTLQDYNIRLTSASDIPAPQVPDQPAGAAREAAESAPNPPNWPDNRRQIPPYRPINRNLDMSLRPFGSNPPETAFVANMFLGVWVLATTNWTWNHTVGRVNKKWFTYQVGSEF</sequence>
<evidence type="ECO:0000256" key="1">
    <source>
        <dbReference type="SAM" id="MobiDB-lite"/>
    </source>
</evidence>
<reference evidence="3" key="1">
    <citation type="submission" date="2022-07" db="EMBL/GenBank/DDBJ databases">
        <title>Draft genome sequence of Zalerion maritima ATCC 34329, a (micro)plastics degrading marine fungus.</title>
        <authorList>
            <person name="Paco A."/>
            <person name="Goncalves M.F.M."/>
            <person name="Rocha-Santos T.A.P."/>
            <person name="Alves A."/>
        </authorList>
    </citation>
    <scope>NUCLEOTIDE SEQUENCE</scope>
    <source>
        <strain evidence="3">ATCC 34329</strain>
    </source>
</reference>
<keyword evidence="4" id="KW-1185">Reference proteome</keyword>
<accession>A0AAD5RQS7</accession>
<dbReference type="EMBL" id="JAKWBI020000142">
    <property type="protein sequence ID" value="KAJ2901686.1"/>
    <property type="molecule type" value="Genomic_DNA"/>
</dbReference>
<evidence type="ECO:0000256" key="2">
    <source>
        <dbReference type="SAM" id="Phobius"/>
    </source>
</evidence>
<comment type="caution">
    <text evidence="3">The sequence shown here is derived from an EMBL/GenBank/DDBJ whole genome shotgun (WGS) entry which is preliminary data.</text>
</comment>
<feature type="compositionally biased region" description="Low complexity" evidence="1">
    <location>
        <begin position="107"/>
        <end position="120"/>
    </location>
</feature>
<evidence type="ECO:0000313" key="4">
    <source>
        <dbReference type="Proteomes" id="UP001201980"/>
    </source>
</evidence>
<protein>
    <submittedName>
        <fullName evidence="3">Uncharacterized protein</fullName>
    </submittedName>
</protein>
<dbReference type="AlphaFoldDB" id="A0AAD5RQS7"/>
<proteinExistence type="predicted"/>
<name>A0AAD5RQS7_9PEZI</name>
<keyword evidence="2" id="KW-0812">Transmembrane</keyword>
<keyword evidence="2" id="KW-1133">Transmembrane helix</keyword>